<dbReference type="InterPro" id="IPR039539">
    <property type="entry name" value="Ras_GTPase_bind_prot"/>
</dbReference>
<keyword evidence="4" id="KW-1185">Reference proteome</keyword>
<dbReference type="InterPro" id="IPR018222">
    <property type="entry name" value="Nuclear_transport_factor_2_euk"/>
</dbReference>
<evidence type="ECO:0000313" key="3">
    <source>
        <dbReference type="EMBL" id="KAK1381884.1"/>
    </source>
</evidence>
<reference evidence="3" key="1">
    <citation type="submission" date="2023-02" db="EMBL/GenBank/DDBJ databases">
        <title>Genome of toxic invasive species Heracleum sosnowskyi carries increased number of genes despite the absence of recent whole-genome duplications.</title>
        <authorList>
            <person name="Schelkunov M."/>
            <person name="Shtratnikova V."/>
            <person name="Makarenko M."/>
            <person name="Klepikova A."/>
            <person name="Omelchenko D."/>
            <person name="Novikova G."/>
            <person name="Obukhova E."/>
            <person name="Bogdanov V."/>
            <person name="Penin A."/>
            <person name="Logacheva M."/>
        </authorList>
    </citation>
    <scope>NUCLEOTIDE SEQUENCE</scope>
    <source>
        <strain evidence="3">Hsosn_3</strain>
        <tissue evidence="3">Leaf</tissue>
    </source>
</reference>
<protein>
    <recommendedName>
        <fullName evidence="2">NTF2 domain-containing protein</fullName>
    </recommendedName>
</protein>
<evidence type="ECO:0000259" key="2">
    <source>
        <dbReference type="PROSITE" id="PS50177"/>
    </source>
</evidence>
<accession>A0AAD8IB80</accession>
<dbReference type="GO" id="GO:1990904">
    <property type="term" value="C:ribonucleoprotein complex"/>
    <property type="evidence" value="ECO:0007669"/>
    <property type="project" value="TreeGrafter"/>
</dbReference>
<dbReference type="PANTHER" id="PTHR10693:SF20">
    <property type="entry name" value="AT27578P"/>
    <property type="match status" value="1"/>
</dbReference>
<dbReference type="PROSITE" id="PS50177">
    <property type="entry name" value="NTF2_DOMAIN"/>
    <property type="match status" value="1"/>
</dbReference>
<dbReference type="Pfam" id="PF02136">
    <property type="entry name" value="NTF2"/>
    <property type="match status" value="1"/>
</dbReference>
<comment type="caution">
    <text evidence="3">The sequence shown here is derived from an EMBL/GenBank/DDBJ whole genome shotgun (WGS) entry which is preliminary data.</text>
</comment>
<dbReference type="GO" id="GO:0003729">
    <property type="term" value="F:mRNA binding"/>
    <property type="evidence" value="ECO:0007669"/>
    <property type="project" value="TreeGrafter"/>
</dbReference>
<feature type="domain" description="NTF2" evidence="2">
    <location>
        <begin position="10"/>
        <end position="128"/>
    </location>
</feature>
<dbReference type="GO" id="GO:0005829">
    <property type="term" value="C:cytosol"/>
    <property type="evidence" value="ECO:0007669"/>
    <property type="project" value="TreeGrafter"/>
</dbReference>
<dbReference type="InterPro" id="IPR002075">
    <property type="entry name" value="NTF2_dom"/>
</dbReference>
<dbReference type="AlphaFoldDB" id="A0AAD8IB80"/>
<dbReference type="CDD" id="cd00780">
    <property type="entry name" value="NTF2"/>
    <property type="match status" value="1"/>
</dbReference>
<reference evidence="3" key="2">
    <citation type="submission" date="2023-05" db="EMBL/GenBank/DDBJ databases">
        <authorList>
            <person name="Schelkunov M.I."/>
        </authorList>
    </citation>
    <scope>NUCLEOTIDE SEQUENCE</scope>
    <source>
        <strain evidence="3">Hsosn_3</strain>
        <tissue evidence="3">Leaf</tissue>
    </source>
</reference>
<evidence type="ECO:0000256" key="1">
    <source>
        <dbReference type="ARBA" id="ARBA00022884"/>
    </source>
</evidence>
<dbReference type="SUPFAM" id="SSF54427">
    <property type="entry name" value="NTF2-like"/>
    <property type="match status" value="1"/>
</dbReference>
<gene>
    <name evidence="3" type="ORF">POM88_019619</name>
</gene>
<dbReference type="PANTHER" id="PTHR10693">
    <property type="entry name" value="RAS GTPASE-ACTIVATING PROTEIN-BINDING PROTEIN"/>
    <property type="match status" value="1"/>
</dbReference>
<organism evidence="3 4">
    <name type="scientific">Heracleum sosnowskyi</name>
    <dbReference type="NCBI Taxonomy" id="360622"/>
    <lineage>
        <taxon>Eukaryota</taxon>
        <taxon>Viridiplantae</taxon>
        <taxon>Streptophyta</taxon>
        <taxon>Embryophyta</taxon>
        <taxon>Tracheophyta</taxon>
        <taxon>Spermatophyta</taxon>
        <taxon>Magnoliopsida</taxon>
        <taxon>eudicotyledons</taxon>
        <taxon>Gunneridae</taxon>
        <taxon>Pentapetalae</taxon>
        <taxon>asterids</taxon>
        <taxon>campanulids</taxon>
        <taxon>Apiales</taxon>
        <taxon>Apiaceae</taxon>
        <taxon>Apioideae</taxon>
        <taxon>apioid superclade</taxon>
        <taxon>Tordylieae</taxon>
        <taxon>Tordyliinae</taxon>
        <taxon>Heracleum</taxon>
    </lineage>
</organism>
<proteinExistence type="predicted"/>
<dbReference type="InterPro" id="IPR032710">
    <property type="entry name" value="NTF2-like_dom_sf"/>
</dbReference>
<sequence>MVMRLSAQDVAKALASVYYPILAKQPHLVHKFYKDTSTLVRVEDDGSTSTTTTTKAINEKILSLNTGNKFDITSIDAQESTNMDVHIIVTGFETGRDNVVRDFVQFFWLEPIENIDNGYYLLHDMFRYAGKANQLDDSQIPVQEVSVPGQTEDRSTDLGIEGWVLCSGSPHNVITRVGMDVVDSLSLPLFSLSKLTSLTMPF</sequence>
<dbReference type="EMBL" id="JAUIZM010000005">
    <property type="protein sequence ID" value="KAK1381884.1"/>
    <property type="molecule type" value="Genomic_DNA"/>
</dbReference>
<keyword evidence="1" id="KW-0694">RNA-binding</keyword>
<name>A0AAD8IB80_9APIA</name>
<dbReference type="Proteomes" id="UP001237642">
    <property type="component" value="Unassembled WGS sequence"/>
</dbReference>
<evidence type="ECO:0000313" key="4">
    <source>
        <dbReference type="Proteomes" id="UP001237642"/>
    </source>
</evidence>
<dbReference type="Gene3D" id="3.10.450.50">
    <property type="match status" value="1"/>
</dbReference>